<dbReference type="AlphaFoldDB" id="A0A8J6E1J2"/>
<protein>
    <submittedName>
        <fullName evidence="1">Uncharacterized protein</fullName>
    </submittedName>
</protein>
<name>A0A8J6E1J2_9EUKA</name>
<reference evidence="1" key="1">
    <citation type="submission" date="2021-05" db="EMBL/GenBank/DDBJ databases">
        <title>A free-living protist that lacks canonical eukaryotic 1 DNA replication and segregation systems.</title>
        <authorList>
            <person name="Salas-Leiva D.E."/>
            <person name="Tromer E.C."/>
            <person name="Curtis B.A."/>
            <person name="Jerlstrom-Hultqvist J."/>
            <person name="Kolisko M."/>
            <person name="Yi Z."/>
            <person name="Salas-Leiva J.S."/>
            <person name="Gallot-Lavallee L."/>
            <person name="Kops G.J.P.L."/>
            <person name="Archibald J.M."/>
            <person name="Simpson A.G.B."/>
            <person name="Roger A.J."/>
        </authorList>
    </citation>
    <scope>NUCLEOTIDE SEQUENCE</scope>
    <source>
        <strain evidence="1">BICM</strain>
    </source>
</reference>
<sequence length="134" mass="14983">MSEIEAIKLHKLEMEPSSCPISSPCEIKMSYDLINSVRNAHWHVHYTVDYAAKRQIINLLETTPEAEIPAGTHETTLQIPEIPVDGIKPRLLLNVGLLVVSLMVEGESVVDLTFVTQVRKDGDGFVRTCFNPLE</sequence>
<keyword evidence="2" id="KW-1185">Reference proteome</keyword>
<dbReference type="Proteomes" id="UP000717585">
    <property type="component" value="Unassembled WGS sequence"/>
</dbReference>
<accession>A0A8J6E1J2</accession>
<evidence type="ECO:0000313" key="2">
    <source>
        <dbReference type="Proteomes" id="UP000717585"/>
    </source>
</evidence>
<comment type="caution">
    <text evidence="1">The sequence shown here is derived from an EMBL/GenBank/DDBJ whole genome shotgun (WGS) entry which is preliminary data.</text>
</comment>
<dbReference type="OrthoDB" id="203202at2759"/>
<gene>
    <name evidence="1" type="ORF">J8273_2160</name>
</gene>
<organism evidence="1 2">
    <name type="scientific">Carpediemonas membranifera</name>
    <dbReference type="NCBI Taxonomy" id="201153"/>
    <lineage>
        <taxon>Eukaryota</taxon>
        <taxon>Metamonada</taxon>
        <taxon>Carpediemonas-like organisms</taxon>
        <taxon>Carpediemonas</taxon>
    </lineage>
</organism>
<dbReference type="EMBL" id="JAHDYR010000006">
    <property type="protein sequence ID" value="KAG9396429.1"/>
    <property type="molecule type" value="Genomic_DNA"/>
</dbReference>
<proteinExistence type="predicted"/>
<evidence type="ECO:0000313" key="1">
    <source>
        <dbReference type="EMBL" id="KAG9396429.1"/>
    </source>
</evidence>